<dbReference type="KEGG" id="tng:GSTEN00012231G001"/>
<proteinExistence type="predicted"/>
<organism evidence="1">
    <name type="scientific">Tetraodon nigroviridis</name>
    <name type="common">Spotted green pufferfish</name>
    <name type="synonym">Chelonodon nigroviridis</name>
    <dbReference type="NCBI Taxonomy" id="99883"/>
    <lineage>
        <taxon>Eukaryota</taxon>
        <taxon>Metazoa</taxon>
        <taxon>Chordata</taxon>
        <taxon>Craniata</taxon>
        <taxon>Vertebrata</taxon>
        <taxon>Euteleostomi</taxon>
        <taxon>Actinopterygii</taxon>
        <taxon>Neopterygii</taxon>
        <taxon>Teleostei</taxon>
        <taxon>Neoteleostei</taxon>
        <taxon>Acanthomorphata</taxon>
        <taxon>Eupercaria</taxon>
        <taxon>Tetraodontiformes</taxon>
        <taxon>Tetradontoidea</taxon>
        <taxon>Tetraodontidae</taxon>
        <taxon>Tetraodon</taxon>
    </lineage>
</organism>
<dbReference type="AlphaFoldDB" id="Q4SUZ9"/>
<reference evidence="1" key="1">
    <citation type="journal article" date="2004" name="Nature">
        <title>Genome duplication in the teleost fish Tetraodon nigroviridis reveals the early vertebrate proto-karyotype.</title>
        <authorList>
            <person name="Jaillon O."/>
            <person name="Aury J.-M."/>
            <person name="Brunet F."/>
            <person name="Petit J.-L."/>
            <person name="Stange-Thomann N."/>
            <person name="Mauceli E."/>
            <person name="Bouneau L."/>
            <person name="Fischer C."/>
            <person name="Ozouf-Costaz C."/>
            <person name="Bernot A."/>
            <person name="Nicaud S."/>
            <person name="Jaffe D."/>
            <person name="Fisher S."/>
            <person name="Lutfalla G."/>
            <person name="Dossat C."/>
            <person name="Segurens B."/>
            <person name="Dasilva C."/>
            <person name="Salanoubat M."/>
            <person name="Levy M."/>
            <person name="Boudet N."/>
            <person name="Castellano S."/>
            <person name="Anthouard V."/>
            <person name="Jubin C."/>
            <person name="Castelli V."/>
            <person name="Katinka M."/>
            <person name="Vacherie B."/>
            <person name="Biemont C."/>
            <person name="Skalli Z."/>
            <person name="Cattolico L."/>
            <person name="Poulain J."/>
            <person name="De Berardinis V."/>
            <person name="Cruaud C."/>
            <person name="Duprat S."/>
            <person name="Brottier P."/>
            <person name="Coutanceau J.-P."/>
            <person name="Gouzy J."/>
            <person name="Parra G."/>
            <person name="Lardier G."/>
            <person name="Chapple C."/>
            <person name="McKernan K.J."/>
            <person name="McEwan P."/>
            <person name="Bosak S."/>
            <person name="Kellis M."/>
            <person name="Volff J.-N."/>
            <person name="Guigo R."/>
            <person name="Zody M.C."/>
            <person name="Mesirov J."/>
            <person name="Lindblad-Toh K."/>
            <person name="Birren B."/>
            <person name="Nusbaum C."/>
            <person name="Kahn D."/>
            <person name="Robinson-Rechavi M."/>
            <person name="Laudet V."/>
            <person name="Schachter V."/>
            <person name="Quetier F."/>
            <person name="Saurin W."/>
            <person name="Scarpelli C."/>
            <person name="Wincker P."/>
            <person name="Lander E.S."/>
            <person name="Weissenbach J."/>
            <person name="Roest Crollius H."/>
        </authorList>
    </citation>
    <scope>NUCLEOTIDE SEQUENCE [LARGE SCALE GENOMIC DNA]</scope>
</reference>
<comment type="caution">
    <text evidence="1">The sequence shown here is derived from an EMBL/GenBank/DDBJ whole genome shotgun (WGS) entry which is preliminary data.</text>
</comment>
<evidence type="ECO:0000313" key="1">
    <source>
        <dbReference type="EMBL" id="CAF95533.1"/>
    </source>
</evidence>
<dbReference type="OrthoDB" id="5841748at2759"/>
<feature type="non-terminal residue" evidence="1">
    <location>
        <position position="32"/>
    </location>
</feature>
<sequence>RISKLGSGSDFEAYFIRLGIAAGRARYTKNKV</sequence>
<feature type="non-terminal residue" evidence="1">
    <location>
        <position position="1"/>
    </location>
</feature>
<gene>
    <name evidence="1" type="ORF">GSTENG00012231001</name>
</gene>
<dbReference type="MEROPS" id="M28.012"/>
<protein>
    <submittedName>
        <fullName evidence="1">(spotted green pufferfish) hypothetical protein</fullName>
    </submittedName>
</protein>
<name>Q4SUZ9_TETNG</name>
<accession>Q4SUZ9</accession>
<dbReference type="EMBL" id="CAAE01013833">
    <property type="protein sequence ID" value="CAF95533.1"/>
    <property type="molecule type" value="Genomic_DNA"/>
</dbReference>
<reference evidence="1" key="2">
    <citation type="submission" date="2004-02" db="EMBL/GenBank/DDBJ databases">
        <authorList>
            <consortium name="Genoscope"/>
            <consortium name="Whitehead Institute Centre for Genome Research"/>
        </authorList>
    </citation>
    <scope>NUCLEOTIDE SEQUENCE</scope>
</reference>